<dbReference type="Pfam" id="PF26410">
    <property type="entry name" value="GH5_mannosidase"/>
    <property type="match status" value="1"/>
</dbReference>
<evidence type="ECO:0000256" key="2">
    <source>
        <dbReference type="ARBA" id="ARBA00004613"/>
    </source>
</evidence>
<evidence type="ECO:0000256" key="1">
    <source>
        <dbReference type="ARBA" id="ARBA00001678"/>
    </source>
</evidence>
<feature type="domain" description="Glycoside hydrolase family 5" evidence="9">
    <location>
        <begin position="217"/>
        <end position="350"/>
    </location>
</feature>
<dbReference type="PANTHER" id="PTHR31451:SF39">
    <property type="entry name" value="MANNAN ENDO-1,4-BETA-MANNOSIDASE 1"/>
    <property type="match status" value="1"/>
</dbReference>
<sequence>MSPSWLNTYIDGSLIYQDKNPNWAKIDNVVLGDSSGFGYQTLGPNMDISTQLTYLQNDPNAVVLDYCWSNGYGYVKKGFNPGIAGDVSQKSGFTSFIKIAACSPTVFLPLNQVPPPPPPPPPAPPAVPFVTWNGSQFMCNGSPFVPVGFNAYWMAFTEQYGYPPHAQVDEMFYVAQQMQATVIRCLSLGWSSNYSNALINSDLTINNNAWPAIDYIFYKANQTGIKLIADLTQEFTYVPGDVTAFTNYYGLSAPDFFYNSTVIAAFQNYVATWLNHTNQYTGVQIKNDPALFAIELGNELGNLRSNVNANTIPPQSWLQSMVTFIKSIDANHLILDSSDECLGSGTSNDFAVSGFDIFQGHFYWEDYHRLNSGASGAAAKGKPYIIGEYSSQFGQDWFNTIEATPNVKGTIFWDMYPHQNGTAGGAEVPHNDGYTIYYDSNWSSQLLLLTNHMRRMRGLPQVSSVPGLIW</sequence>
<comment type="catalytic activity">
    <reaction evidence="1">
        <text>Random hydrolysis of (1-&gt;4)-beta-D-mannosidic linkages in mannans, galactomannans and glucomannans.</text>
        <dbReference type="EC" id="3.2.1.78"/>
    </reaction>
</comment>
<dbReference type="OrthoDB" id="406631at2759"/>
<evidence type="ECO:0000313" key="11">
    <source>
        <dbReference type="Proteomes" id="UP000319731"/>
    </source>
</evidence>
<dbReference type="AlphaFoldDB" id="A0A507BWU5"/>
<keyword evidence="5" id="KW-0964">Secreted</keyword>
<evidence type="ECO:0000256" key="7">
    <source>
        <dbReference type="ARBA" id="ARBA00022801"/>
    </source>
</evidence>
<dbReference type="InterPro" id="IPR017853">
    <property type="entry name" value="GH"/>
</dbReference>
<dbReference type="GO" id="GO:0016985">
    <property type="term" value="F:mannan endo-1,4-beta-mannosidase activity"/>
    <property type="evidence" value="ECO:0007669"/>
    <property type="project" value="UniProtKB-EC"/>
</dbReference>
<proteinExistence type="inferred from homology"/>
<evidence type="ECO:0000256" key="4">
    <source>
        <dbReference type="ARBA" id="ARBA00012706"/>
    </source>
</evidence>
<evidence type="ECO:0000256" key="5">
    <source>
        <dbReference type="ARBA" id="ARBA00022525"/>
    </source>
</evidence>
<dbReference type="Gene3D" id="3.20.20.80">
    <property type="entry name" value="Glycosidases"/>
    <property type="match status" value="1"/>
</dbReference>
<keyword evidence="7" id="KW-0378">Hydrolase</keyword>
<dbReference type="GO" id="GO:0005576">
    <property type="term" value="C:extracellular region"/>
    <property type="evidence" value="ECO:0007669"/>
    <property type="project" value="UniProtKB-SubCell"/>
</dbReference>
<organism evidence="10 11">
    <name type="scientific">Synchytrium microbalum</name>
    <dbReference type="NCBI Taxonomy" id="1806994"/>
    <lineage>
        <taxon>Eukaryota</taxon>
        <taxon>Fungi</taxon>
        <taxon>Fungi incertae sedis</taxon>
        <taxon>Chytridiomycota</taxon>
        <taxon>Chytridiomycota incertae sedis</taxon>
        <taxon>Chytridiomycetes</taxon>
        <taxon>Synchytriales</taxon>
        <taxon>Synchytriaceae</taxon>
        <taxon>Synchytrium</taxon>
    </lineage>
</organism>
<name>A0A507BWU5_9FUNG</name>
<evidence type="ECO:0000256" key="8">
    <source>
        <dbReference type="ARBA" id="ARBA00023295"/>
    </source>
</evidence>
<evidence type="ECO:0000256" key="6">
    <source>
        <dbReference type="ARBA" id="ARBA00022729"/>
    </source>
</evidence>
<dbReference type="InterPro" id="IPR045053">
    <property type="entry name" value="MAN-like"/>
</dbReference>
<reference evidence="10 11" key="1">
    <citation type="journal article" date="2019" name="Sci. Rep.">
        <title>Comparative genomics of chytrid fungi reveal insights into the obligate biotrophic and pathogenic lifestyle of Synchytrium endobioticum.</title>
        <authorList>
            <person name="van de Vossenberg B.T.L.H."/>
            <person name="Warris S."/>
            <person name="Nguyen H.D.T."/>
            <person name="van Gent-Pelzer M.P.E."/>
            <person name="Joly D.L."/>
            <person name="van de Geest H.C."/>
            <person name="Bonants P.J.M."/>
            <person name="Smith D.S."/>
            <person name="Levesque C.A."/>
            <person name="van der Lee T.A.J."/>
        </authorList>
    </citation>
    <scope>NUCLEOTIDE SEQUENCE [LARGE SCALE GENOMIC DNA]</scope>
    <source>
        <strain evidence="10 11">JEL517</strain>
    </source>
</reference>
<dbReference type="RefSeq" id="XP_031021975.1">
    <property type="nucleotide sequence ID" value="XM_031172051.1"/>
</dbReference>
<keyword evidence="8" id="KW-0326">Glycosidase</keyword>
<evidence type="ECO:0000256" key="3">
    <source>
        <dbReference type="ARBA" id="ARBA00005641"/>
    </source>
</evidence>
<accession>A0A507BWU5</accession>
<dbReference type="EMBL" id="QEAO01000078">
    <property type="protein sequence ID" value="TPX30284.1"/>
    <property type="molecule type" value="Genomic_DNA"/>
</dbReference>
<dbReference type="GeneID" id="42007348"/>
<protein>
    <recommendedName>
        <fullName evidence="4">mannan endo-1,4-beta-mannosidase</fullName>
        <ecNumber evidence="4">3.2.1.78</ecNumber>
    </recommendedName>
</protein>
<dbReference type="STRING" id="1806994.A0A507BWU5"/>
<dbReference type="SUPFAM" id="SSF51445">
    <property type="entry name" value="(Trans)glycosidases"/>
    <property type="match status" value="1"/>
</dbReference>
<keyword evidence="11" id="KW-1185">Reference proteome</keyword>
<comment type="subcellular location">
    <subcellularLocation>
        <location evidence="2">Secreted</location>
    </subcellularLocation>
</comment>
<dbReference type="PANTHER" id="PTHR31451">
    <property type="match status" value="1"/>
</dbReference>
<keyword evidence="6" id="KW-0732">Signal</keyword>
<comment type="caution">
    <text evidence="10">The sequence shown here is derived from an EMBL/GenBank/DDBJ whole genome shotgun (WGS) entry which is preliminary data.</text>
</comment>
<dbReference type="EC" id="3.2.1.78" evidence="4"/>
<gene>
    <name evidence="10" type="ORF">SmJEL517_g06125</name>
</gene>
<evidence type="ECO:0000313" key="10">
    <source>
        <dbReference type="EMBL" id="TPX30284.1"/>
    </source>
</evidence>
<comment type="similarity">
    <text evidence="3">Belongs to the glycosyl hydrolase 5 (cellulase A) family.</text>
</comment>
<dbReference type="Proteomes" id="UP000319731">
    <property type="component" value="Unassembled WGS sequence"/>
</dbReference>
<evidence type="ECO:0000259" key="9">
    <source>
        <dbReference type="Pfam" id="PF26410"/>
    </source>
</evidence>
<dbReference type="InterPro" id="IPR001547">
    <property type="entry name" value="Glyco_hydro_5"/>
</dbReference>